<feature type="transmembrane region" description="Helical" evidence="7">
    <location>
        <begin position="232"/>
        <end position="250"/>
    </location>
</feature>
<evidence type="ECO:0000313" key="10">
    <source>
        <dbReference type="Proteomes" id="UP000027981"/>
    </source>
</evidence>
<gene>
    <name evidence="9" type="ORF">PAP_08580</name>
</gene>
<evidence type="ECO:0000256" key="5">
    <source>
        <dbReference type="ARBA" id="ARBA00022989"/>
    </source>
</evidence>
<evidence type="ECO:0000256" key="6">
    <source>
        <dbReference type="ARBA" id="ARBA00023136"/>
    </source>
</evidence>
<feature type="transmembrane region" description="Helical" evidence="7">
    <location>
        <begin position="41"/>
        <end position="59"/>
    </location>
</feature>
<dbReference type="RefSeq" id="WP_048165586.1">
    <property type="nucleotide sequence ID" value="NZ_CP006019.1"/>
</dbReference>
<feature type="transmembrane region" description="Helical" evidence="7">
    <location>
        <begin position="329"/>
        <end position="349"/>
    </location>
</feature>
<dbReference type="EMBL" id="CP006019">
    <property type="protein sequence ID" value="AIF70097.1"/>
    <property type="molecule type" value="Genomic_DNA"/>
</dbReference>
<feature type="transmembrane region" description="Helical" evidence="7">
    <location>
        <begin position="291"/>
        <end position="317"/>
    </location>
</feature>
<feature type="transmembrane region" description="Helical" evidence="7">
    <location>
        <begin position="151"/>
        <end position="171"/>
    </location>
</feature>
<dbReference type="InterPro" id="IPR004680">
    <property type="entry name" value="Cit_transptr-like_dom"/>
</dbReference>
<name>A0A075LVT7_9EURY</name>
<dbReference type="Proteomes" id="UP000027981">
    <property type="component" value="Chromosome"/>
</dbReference>
<proteinExistence type="predicted"/>
<feature type="transmembrane region" description="Helical" evidence="7">
    <location>
        <begin position="80"/>
        <end position="105"/>
    </location>
</feature>
<dbReference type="OrthoDB" id="86089at2157"/>
<evidence type="ECO:0000256" key="3">
    <source>
        <dbReference type="ARBA" id="ARBA00022475"/>
    </source>
</evidence>
<dbReference type="STRING" id="1343739.PAP_08580"/>
<evidence type="ECO:0000256" key="4">
    <source>
        <dbReference type="ARBA" id="ARBA00022692"/>
    </source>
</evidence>
<keyword evidence="5 7" id="KW-1133">Transmembrane helix</keyword>
<keyword evidence="3" id="KW-1003">Cell membrane</keyword>
<evidence type="ECO:0000259" key="8">
    <source>
        <dbReference type="Pfam" id="PF03600"/>
    </source>
</evidence>
<comment type="subcellular location">
    <subcellularLocation>
        <location evidence="1">Cell membrane</location>
        <topology evidence="1">Multi-pass membrane protein</topology>
    </subcellularLocation>
</comment>
<dbReference type="GeneID" id="24842816"/>
<accession>A0A075LVT7</accession>
<dbReference type="GO" id="GO:0005886">
    <property type="term" value="C:plasma membrane"/>
    <property type="evidence" value="ECO:0007669"/>
    <property type="project" value="UniProtKB-SubCell"/>
</dbReference>
<evidence type="ECO:0000256" key="2">
    <source>
        <dbReference type="ARBA" id="ARBA00022448"/>
    </source>
</evidence>
<keyword evidence="2" id="KW-0813">Transport</keyword>
<keyword evidence="4 7" id="KW-0812">Transmembrane</keyword>
<dbReference type="HOGENOM" id="CLU_063025_0_0_2"/>
<keyword evidence="6 7" id="KW-0472">Membrane</keyword>
<evidence type="ECO:0000256" key="1">
    <source>
        <dbReference type="ARBA" id="ARBA00004651"/>
    </source>
</evidence>
<reference evidence="9 10" key="2">
    <citation type="journal article" date="2015" name="Genome Announc.">
        <title>Complete Genome Sequence of Hyperthermophilic Piezophilic Archaeon Palaeococcus pacificus DY20341T, Isolated from Deep-Sea Hydrothermal Sediments.</title>
        <authorList>
            <person name="Zeng X."/>
            <person name="Jebbar M."/>
            <person name="Shao Z."/>
        </authorList>
    </citation>
    <scope>NUCLEOTIDE SEQUENCE [LARGE SCALE GENOMIC DNA]</scope>
    <source>
        <strain evidence="9 10">DY20341</strain>
    </source>
</reference>
<feature type="transmembrane region" description="Helical" evidence="7">
    <location>
        <begin position="191"/>
        <end position="220"/>
    </location>
</feature>
<dbReference type="PANTHER" id="PTHR43302:SF5">
    <property type="entry name" value="TRANSPORTER ARSB-RELATED"/>
    <property type="match status" value="1"/>
</dbReference>
<dbReference type="AlphaFoldDB" id="A0A075LVT7"/>
<dbReference type="PANTHER" id="PTHR43302">
    <property type="entry name" value="TRANSPORTER ARSB-RELATED"/>
    <property type="match status" value="1"/>
</dbReference>
<keyword evidence="10" id="KW-1185">Reference proteome</keyword>
<organism evidence="9 10">
    <name type="scientific">Palaeococcus pacificus DY20341</name>
    <dbReference type="NCBI Taxonomy" id="1343739"/>
    <lineage>
        <taxon>Archaea</taxon>
        <taxon>Methanobacteriati</taxon>
        <taxon>Methanobacteriota</taxon>
        <taxon>Thermococci</taxon>
        <taxon>Thermococcales</taxon>
        <taxon>Thermococcaceae</taxon>
        <taxon>Palaeococcus</taxon>
    </lineage>
</organism>
<dbReference type="KEGG" id="ppac:PAP_08580"/>
<evidence type="ECO:0000256" key="7">
    <source>
        <dbReference type="SAM" id="Phobius"/>
    </source>
</evidence>
<reference evidence="10" key="1">
    <citation type="submission" date="2013-06" db="EMBL/GenBank/DDBJ databases">
        <title>Complete Genome Sequence of Hyperthermophilic Palaeococcus pacificus DY20341T, Isolated from a Deep-Sea Hydrothermal Sediments.</title>
        <authorList>
            <person name="Zeng X."/>
            <person name="Shao Z."/>
        </authorList>
    </citation>
    <scope>NUCLEOTIDE SEQUENCE [LARGE SCALE GENOMIC DNA]</scope>
    <source>
        <strain evidence="10">DY20341</strain>
    </source>
</reference>
<evidence type="ECO:0000313" key="9">
    <source>
        <dbReference type="EMBL" id="AIF70097.1"/>
    </source>
</evidence>
<dbReference type="GO" id="GO:0055085">
    <property type="term" value="P:transmembrane transport"/>
    <property type="evidence" value="ECO:0007669"/>
    <property type="project" value="InterPro"/>
</dbReference>
<feature type="domain" description="Citrate transporter-like" evidence="8">
    <location>
        <begin position="41"/>
        <end position="283"/>
    </location>
</feature>
<protein>
    <recommendedName>
        <fullName evidence="8">Citrate transporter-like domain-containing protein</fullName>
    </recommendedName>
</protein>
<sequence>MRSEKTLTRMLIEEWLFSLSLIALFITSLYAKRIPSYPLNDFKVVFTLFVFLVIIKGLEKSGFLKALASRFEGNHIGTRLILLTAVLSMFITNDVALLTVVPLTLALEIENVEMLIILETIAANGASALTPFGNPQNIFIYYHYHVHPAEFVKTIAPFTFMSIAFVLLLSWKNTNIQHFNANVAKLQEKAYLYLTFFLLFIMAVLRIVPLLIGIIPIVYAFIKDREALKVDYFLLGTFLAFFGFTDNMMHIISLSLDSPQKVFLTSALLSQVISNVPSTLLLADFTENWRALLWGVSVGGYGTLIGSLASLISYRLYKAKYGNSKEYLVRFHIYNVLAFIVGIITWFLFGNCLACK</sequence>
<dbReference type="Pfam" id="PF03600">
    <property type="entry name" value="CitMHS"/>
    <property type="match status" value="1"/>
</dbReference>
<dbReference type="eggNOG" id="arCOG00238">
    <property type="taxonomic scope" value="Archaea"/>
</dbReference>